<dbReference type="InterPro" id="IPR027849">
    <property type="entry name" value="DUF4434"/>
</dbReference>
<dbReference type="EMBL" id="LS483250">
    <property type="protein sequence ID" value="SQD80694.1"/>
    <property type="molecule type" value="Genomic_DNA"/>
</dbReference>
<gene>
    <name evidence="2" type="ORF">MORIYA_4242</name>
</gene>
<dbReference type="Gene3D" id="3.20.20.80">
    <property type="entry name" value="Glycosidases"/>
    <property type="match status" value="1"/>
</dbReference>
<evidence type="ECO:0000259" key="1">
    <source>
        <dbReference type="Pfam" id="PF14488"/>
    </source>
</evidence>
<sequence>MVRGILVSVLLLFSINATALVKDSWVFYQPQLRDVSVTKAQWQVLLSELKQSGAKGIVLQWTAYGERSDLSIKQDEQLEQVFKLADKMQLKVIIGLYSDPDFFSRIKQPTASLKYYLHKQKVLSLKQVDKWLEYVNSTAFSGWYLTEEIDDYHWQDAGKKNLLMQHLTSMKEAILTLTPKQPIYISAYIGGHQSALNVRSLFSAVSQQGQLKVLLQDGSGTQALTAEQRDYYFSSLLSCENDSSPISGTVFEYFRQQQNVDVFNALPPSKAQWQQQLKSMGGYCNGDKFIFSLRYLPYAQGILASKSN</sequence>
<accession>A0A330LUR4</accession>
<protein>
    <recommendedName>
        <fullName evidence="1">DUF4434 domain-containing protein</fullName>
    </recommendedName>
</protein>
<keyword evidence="3" id="KW-1185">Reference proteome</keyword>
<proteinExistence type="predicted"/>
<organism evidence="2 3">
    <name type="scientific">Moritella yayanosii</name>
    <dbReference type="NCBI Taxonomy" id="69539"/>
    <lineage>
        <taxon>Bacteria</taxon>
        <taxon>Pseudomonadati</taxon>
        <taxon>Pseudomonadota</taxon>
        <taxon>Gammaproteobacteria</taxon>
        <taxon>Alteromonadales</taxon>
        <taxon>Moritellaceae</taxon>
        <taxon>Moritella</taxon>
    </lineage>
</organism>
<reference evidence="3" key="1">
    <citation type="submission" date="2018-05" db="EMBL/GenBank/DDBJ databases">
        <authorList>
            <person name="Cea G.-C."/>
            <person name="William W."/>
        </authorList>
    </citation>
    <scope>NUCLEOTIDE SEQUENCE [LARGE SCALE GENOMIC DNA]</scope>
    <source>
        <strain evidence="3">DB21MT 5</strain>
    </source>
</reference>
<dbReference type="AlphaFoldDB" id="A0A330LUR4"/>
<dbReference type="KEGG" id="mya:MORIYA_4242"/>
<dbReference type="OrthoDB" id="7344472at2"/>
<dbReference type="Pfam" id="PF14488">
    <property type="entry name" value="DUF4434"/>
    <property type="match status" value="1"/>
</dbReference>
<dbReference type="Proteomes" id="UP000250163">
    <property type="component" value="Chromosome MORIYA"/>
</dbReference>
<feature type="domain" description="DUF4434" evidence="1">
    <location>
        <begin position="27"/>
        <end position="277"/>
    </location>
</feature>
<evidence type="ECO:0000313" key="2">
    <source>
        <dbReference type="EMBL" id="SQD80694.1"/>
    </source>
</evidence>
<evidence type="ECO:0000313" key="3">
    <source>
        <dbReference type="Proteomes" id="UP000250163"/>
    </source>
</evidence>
<dbReference type="RefSeq" id="WP_112718194.1">
    <property type="nucleotide sequence ID" value="NZ_LS483250.1"/>
</dbReference>
<name>A0A330LUR4_9GAMM</name>